<dbReference type="PANTHER" id="PTHR36447">
    <property type="entry name" value="BETA-GALACTOSIDASE GANA"/>
    <property type="match status" value="1"/>
</dbReference>
<protein>
    <recommendedName>
        <fullName evidence="2">Beta-galactosidase trimerisation domain-containing protein</fullName>
    </recommendedName>
</protein>
<feature type="compositionally biased region" description="Low complexity" evidence="1">
    <location>
        <begin position="235"/>
        <end position="248"/>
    </location>
</feature>
<dbReference type="AlphaFoldDB" id="A0A918UEY3"/>
<organism evidence="3 4">
    <name type="scientific">Streptomyces poonensis</name>
    <dbReference type="NCBI Taxonomy" id="68255"/>
    <lineage>
        <taxon>Bacteria</taxon>
        <taxon>Bacillati</taxon>
        <taxon>Actinomycetota</taxon>
        <taxon>Actinomycetes</taxon>
        <taxon>Kitasatosporales</taxon>
        <taxon>Streptomycetaceae</taxon>
        <taxon>Streptomyces</taxon>
    </lineage>
</organism>
<dbReference type="Proteomes" id="UP000622166">
    <property type="component" value="Unassembled WGS sequence"/>
</dbReference>
<dbReference type="SUPFAM" id="SSF52317">
    <property type="entry name" value="Class I glutamine amidotransferase-like"/>
    <property type="match status" value="1"/>
</dbReference>
<dbReference type="Pfam" id="PF08532">
    <property type="entry name" value="Glyco_hydro_42M"/>
    <property type="match status" value="1"/>
</dbReference>
<dbReference type="Gene3D" id="3.40.50.880">
    <property type="match status" value="1"/>
</dbReference>
<name>A0A918UEY3_9ACTN</name>
<feature type="region of interest" description="Disordered" evidence="1">
    <location>
        <begin position="175"/>
        <end position="257"/>
    </location>
</feature>
<dbReference type="GO" id="GO:0004565">
    <property type="term" value="F:beta-galactosidase activity"/>
    <property type="evidence" value="ECO:0007669"/>
    <property type="project" value="InterPro"/>
</dbReference>
<reference evidence="3" key="2">
    <citation type="submission" date="2020-09" db="EMBL/GenBank/DDBJ databases">
        <authorList>
            <person name="Sun Q."/>
            <person name="Ohkuma M."/>
        </authorList>
    </citation>
    <scope>NUCLEOTIDE SEQUENCE</scope>
    <source>
        <strain evidence="3">JCM 4815</strain>
    </source>
</reference>
<dbReference type="InterPro" id="IPR013738">
    <property type="entry name" value="Beta_galactosidase_Trimer"/>
</dbReference>
<reference evidence="3" key="1">
    <citation type="journal article" date="2014" name="Int. J. Syst. Evol. Microbiol.">
        <title>Complete genome sequence of Corynebacterium casei LMG S-19264T (=DSM 44701T), isolated from a smear-ripened cheese.</title>
        <authorList>
            <consortium name="US DOE Joint Genome Institute (JGI-PGF)"/>
            <person name="Walter F."/>
            <person name="Albersmeier A."/>
            <person name="Kalinowski J."/>
            <person name="Ruckert C."/>
        </authorList>
    </citation>
    <scope>NUCLEOTIDE SEQUENCE</scope>
    <source>
        <strain evidence="3">JCM 4815</strain>
    </source>
</reference>
<dbReference type="PANTHER" id="PTHR36447:SF1">
    <property type="entry name" value="BETA-GALACTOSIDASE GANA"/>
    <property type="match status" value="1"/>
</dbReference>
<evidence type="ECO:0000313" key="3">
    <source>
        <dbReference type="EMBL" id="GGY98317.1"/>
    </source>
</evidence>
<feature type="domain" description="Beta-galactosidase trimerisation" evidence="2">
    <location>
        <begin position="35"/>
        <end position="167"/>
    </location>
</feature>
<dbReference type="EMBL" id="BMVW01000002">
    <property type="protein sequence ID" value="GGY98317.1"/>
    <property type="molecule type" value="Genomic_DNA"/>
</dbReference>
<keyword evidence="4" id="KW-1185">Reference proteome</keyword>
<sequence>MLPHGGESTRGWQQVRALGNELTALDEVVTGVTTAQVAIVWDWENWWAVEGCYHPLDSYSYQEVVSSHYRALWHAHVAVDVVCLDDDLSRHRVLVVPNQYLLSEAQREAVDAFVRAGGHVLVSYFSGIVDENDRVHANGHPGGLRDVIGGHLRELSPLAPGTTAGVRGVVGSLLGEDFTPGPRPGRTTWPPRPGGPRPPTPTVTSRAARPCSTMRSARGRPSTWAPASKRMLWNRSSARSSTGRASSRCMRCHGASR</sequence>
<dbReference type="InterPro" id="IPR003476">
    <property type="entry name" value="Glyco_hydro_42"/>
</dbReference>
<dbReference type="GO" id="GO:0005975">
    <property type="term" value="P:carbohydrate metabolic process"/>
    <property type="evidence" value="ECO:0007669"/>
    <property type="project" value="InterPro"/>
</dbReference>
<dbReference type="CDD" id="cd03143">
    <property type="entry name" value="A4_beta-galactosidase_middle_domain"/>
    <property type="match status" value="1"/>
</dbReference>
<feature type="compositionally biased region" description="Pro residues" evidence="1">
    <location>
        <begin position="190"/>
        <end position="201"/>
    </location>
</feature>
<dbReference type="InterPro" id="IPR029062">
    <property type="entry name" value="Class_I_gatase-like"/>
</dbReference>
<gene>
    <name evidence="3" type="ORF">GCM10010365_16100</name>
</gene>
<proteinExistence type="predicted"/>
<evidence type="ECO:0000259" key="2">
    <source>
        <dbReference type="Pfam" id="PF08532"/>
    </source>
</evidence>
<evidence type="ECO:0000313" key="4">
    <source>
        <dbReference type="Proteomes" id="UP000622166"/>
    </source>
</evidence>
<accession>A0A918UEY3</accession>
<evidence type="ECO:0000256" key="1">
    <source>
        <dbReference type="SAM" id="MobiDB-lite"/>
    </source>
</evidence>
<comment type="caution">
    <text evidence="3">The sequence shown here is derived from an EMBL/GenBank/DDBJ whole genome shotgun (WGS) entry which is preliminary data.</text>
</comment>